<dbReference type="CDD" id="cd06577">
    <property type="entry name" value="PASTA_pknB"/>
    <property type="match status" value="1"/>
</dbReference>
<feature type="transmembrane region" description="Helical" evidence="4">
    <location>
        <begin position="197"/>
        <end position="218"/>
    </location>
</feature>
<dbReference type="Gene3D" id="3.50.4.10">
    <property type="entry name" value="Hepatocyte Growth Factor"/>
    <property type="match status" value="1"/>
</dbReference>
<keyword evidence="4" id="KW-0472">Membrane</keyword>
<evidence type="ECO:0000256" key="2">
    <source>
        <dbReference type="ARBA" id="ARBA00023157"/>
    </source>
</evidence>
<evidence type="ECO:0000259" key="5">
    <source>
        <dbReference type="PROSITE" id="PS51178"/>
    </source>
</evidence>
<dbReference type="InterPro" id="IPR023346">
    <property type="entry name" value="Lysozyme-like_dom_sf"/>
</dbReference>
<dbReference type="SUPFAM" id="SSF53955">
    <property type="entry name" value="Lysozyme-like"/>
    <property type="match status" value="1"/>
</dbReference>
<dbReference type="Gene3D" id="3.30.10.20">
    <property type="match status" value="1"/>
</dbReference>
<dbReference type="PROSITE" id="PS51178">
    <property type="entry name" value="PASTA"/>
    <property type="match status" value="1"/>
</dbReference>
<dbReference type="SMART" id="SM00223">
    <property type="entry name" value="APPLE"/>
    <property type="match status" value="1"/>
</dbReference>
<feature type="region of interest" description="Disordered" evidence="3">
    <location>
        <begin position="150"/>
        <end position="182"/>
    </location>
</feature>
<keyword evidence="4" id="KW-0812">Transmembrane</keyword>
<dbReference type="InterPro" id="IPR003609">
    <property type="entry name" value="Pan_app"/>
</dbReference>
<feature type="region of interest" description="Disordered" evidence="3">
    <location>
        <begin position="960"/>
        <end position="990"/>
    </location>
</feature>
<dbReference type="Gene3D" id="1.10.530.10">
    <property type="match status" value="1"/>
</dbReference>
<evidence type="ECO:0000256" key="4">
    <source>
        <dbReference type="SAM" id="Phobius"/>
    </source>
</evidence>
<feature type="compositionally biased region" description="Low complexity" evidence="3">
    <location>
        <begin position="150"/>
        <end position="172"/>
    </location>
</feature>
<dbReference type="Pfam" id="PF14295">
    <property type="entry name" value="PAN_4"/>
    <property type="match status" value="1"/>
</dbReference>
<evidence type="ECO:0000313" key="7">
    <source>
        <dbReference type="Proteomes" id="UP001367030"/>
    </source>
</evidence>
<dbReference type="Proteomes" id="UP001367030">
    <property type="component" value="Unassembled WGS sequence"/>
</dbReference>
<gene>
    <name evidence="6" type="ORF">WKW79_27150</name>
</gene>
<dbReference type="RefSeq" id="WP_340338336.1">
    <property type="nucleotide sequence ID" value="NZ_JBBKZS010000015.1"/>
</dbReference>
<protein>
    <submittedName>
        <fullName evidence="6">PAN domain-containing protein</fullName>
    </submittedName>
</protein>
<accession>A0ABU8XGT6</accession>
<reference evidence="6 7" key="1">
    <citation type="submission" date="2024-03" db="EMBL/GenBank/DDBJ databases">
        <title>Novel species of the genus Variovorax.</title>
        <authorList>
            <person name="Liu Q."/>
            <person name="Xin Y.-H."/>
        </authorList>
    </citation>
    <scope>NUCLEOTIDE SEQUENCE [LARGE SCALE GENOMIC DNA]</scope>
    <source>
        <strain evidence="6 7">KACC 18901</strain>
    </source>
</reference>
<evidence type="ECO:0000313" key="6">
    <source>
        <dbReference type="EMBL" id="MEJ8858275.1"/>
    </source>
</evidence>
<name>A0ABU8XGT6_9BURK</name>
<keyword evidence="1" id="KW-0677">Repeat</keyword>
<organism evidence="6 7">
    <name type="scientific">Variovorax robiniae</name>
    <dbReference type="NCBI Taxonomy" id="1836199"/>
    <lineage>
        <taxon>Bacteria</taxon>
        <taxon>Pseudomonadati</taxon>
        <taxon>Pseudomonadota</taxon>
        <taxon>Betaproteobacteria</taxon>
        <taxon>Burkholderiales</taxon>
        <taxon>Comamonadaceae</taxon>
        <taxon>Variovorax</taxon>
    </lineage>
</organism>
<keyword evidence="7" id="KW-1185">Reference proteome</keyword>
<feature type="transmembrane region" description="Helical" evidence="4">
    <location>
        <begin position="117"/>
        <end position="135"/>
    </location>
</feature>
<dbReference type="InterPro" id="IPR000177">
    <property type="entry name" value="Apple"/>
</dbReference>
<feature type="domain" description="PASTA" evidence="5">
    <location>
        <begin position="704"/>
        <end position="769"/>
    </location>
</feature>
<dbReference type="InterPro" id="IPR005543">
    <property type="entry name" value="PASTA_dom"/>
</dbReference>
<evidence type="ECO:0000256" key="1">
    <source>
        <dbReference type="ARBA" id="ARBA00022737"/>
    </source>
</evidence>
<proteinExistence type="predicted"/>
<keyword evidence="4" id="KW-1133">Transmembrane helix</keyword>
<comment type="caution">
    <text evidence="6">The sequence shown here is derived from an EMBL/GenBank/DDBJ whole genome shotgun (WGS) entry which is preliminary data.</text>
</comment>
<evidence type="ECO:0000256" key="3">
    <source>
        <dbReference type="SAM" id="MobiDB-lite"/>
    </source>
</evidence>
<sequence>MRKAVQRDLSNTDEPFAAFFGFLRQNGFQVGLRERIQADQLLFGLAAKRALPAGLNARLSLLRPLVCRNAEQQRQFPELVARWAPPEEGLIKGLRRRHQPGAVAAGKLRRWPLRIRLALVGVVLMLVVGLVALAWQNCAALGWCQPPAPATDTTQVTTATTEPADTSSDASTQPDETLGSVPIESDFPRLQQRLRSVLTIVGGVSMAVLFAGLVLLSLRRLALQPLRTDAPLEQRSLFSNHARLILKVPPLLKLVSRELRRPRRTDRLELDLRQTISATLRSGGALTPQYRARQATPEYMMLIDQRSPHDQLARCAEDIVWALDRQGVVLHVFRFAGDPSVCMPMRVGGSSGSRPAQGARQRLQLGELVARAEGQRILLFAEAGQLVDPLTGELRPGVEALEAHGRCMLFTSQPVPGWGQAEQALGQHGILVLPLQMRGLASGADWLSSQRALLTLDPDWPSTYPPRLLLNGLLWLARVDKPPAEEIDGLLFELELYLGAQRFQWLCGCASFPVPSWPITLALAPLFLQPGEDRVTGAVALASLPWFREGTWPLWLRESLQQRLTPELRTAVATEIQGRLEGARLGRPVGSGEVLAQVALAMGTGARLRRAWRGFVARLRGDLPEGRLSRDVLFLGIVQHGVAQHLMQMVPERLRQQVFKEGVPILGFRPWVPALVLPLVIAGIAIQLPPLQGWVQARLESRLTPASPVPLLVGLTLRTAESELLRLGGRREVVHVDDPDFCPGMVIDQAPAPGNAWLRVDPVRLTVAQNKTLFYNMTCRGTNGNVQLGYQATGQALAANQPFSFEMSKGGTGPASNGLEPGQCAWLDRGFRTGEPLVIRAELPSPRASALSAALDNVDRYVTFRVVNKGPYFRAGCVVDANARPPGSPVAPAIDPQLAAQLEAQLRTFFGGPQASRLQPALILARGLAGVEKDGLVALALALAKDEPGDLFPRVEAESRLNTSPGGQPFDLYEPGGARGKSYGNTQPGDGARYRGRGILMIVGRANYDLYGKRIGVDLVDKPELAAEPDIAINILVSAFIYASTSLQSPIGPDDIRIVLRRINGSATQFDRVAKDFELARPIARALDAAINPGNSGSRGGSFSGPNIVSRMGPLERGVSYNQGDYANRDAKSPEACSELCGNDARCVAMSFIPSQQRCWLKDRLTGNVAKSVDMISARKVQPAKAN</sequence>
<dbReference type="EMBL" id="JBBKZS010000015">
    <property type="protein sequence ID" value="MEJ8858275.1"/>
    <property type="molecule type" value="Genomic_DNA"/>
</dbReference>
<keyword evidence="2" id="KW-1015">Disulfide bond</keyword>